<keyword evidence="2" id="KW-0285">Flavoprotein</keyword>
<evidence type="ECO:0000313" key="8">
    <source>
        <dbReference type="EMBL" id="KAK0702407.1"/>
    </source>
</evidence>
<keyword evidence="5" id="KW-0560">Oxidoreductase</keyword>
<evidence type="ECO:0000256" key="2">
    <source>
        <dbReference type="ARBA" id="ARBA00022630"/>
    </source>
</evidence>
<dbReference type="AlphaFoldDB" id="A0AA39ZRM0"/>
<organism evidence="8 9">
    <name type="scientific">Lasiosphaeris hirsuta</name>
    <dbReference type="NCBI Taxonomy" id="260670"/>
    <lineage>
        <taxon>Eukaryota</taxon>
        <taxon>Fungi</taxon>
        <taxon>Dikarya</taxon>
        <taxon>Ascomycota</taxon>
        <taxon>Pezizomycotina</taxon>
        <taxon>Sordariomycetes</taxon>
        <taxon>Sordariomycetidae</taxon>
        <taxon>Sordariales</taxon>
        <taxon>Lasiosphaeriaceae</taxon>
        <taxon>Lasiosphaeris</taxon>
    </lineage>
</organism>
<dbReference type="GO" id="GO:0050660">
    <property type="term" value="F:flavin adenine dinucleotide binding"/>
    <property type="evidence" value="ECO:0007669"/>
    <property type="project" value="InterPro"/>
</dbReference>
<dbReference type="SUPFAM" id="SSF51905">
    <property type="entry name" value="FAD/NAD(P)-binding domain"/>
    <property type="match status" value="2"/>
</dbReference>
<dbReference type="InterPro" id="IPR050346">
    <property type="entry name" value="FMO-like"/>
</dbReference>
<feature type="domain" description="FAD dependent oxidoreductase" evidence="7">
    <location>
        <begin position="17"/>
        <end position="49"/>
    </location>
</feature>
<accession>A0AA39ZRM0</accession>
<dbReference type="GO" id="GO:0004499">
    <property type="term" value="F:N,N-dimethylaniline monooxygenase activity"/>
    <property type="evidence" value="ECO:0007669"/>
    <property type="project" value="InterPro"/>
</dbReference>
<dbReference type="Proteomes" id="UP001172102">
    <property type="component" value="Unassembled WGS sequence"/>
</dbReference>
<evidence type="ECO:0000256" key="6">
    <source>
        <dbReference type="SAM" id="MobiDB-lite"/>
    </source>
</evidence>
<dbReference type="Pfam" id="PF00743">
    <property type="entry name" value="FMO-like"/>
    <property type="match status" value="2"/>
</dbReference>
<dbReference type="GO" id="GO:0050661">
    <property type="term" value="F:NADP binding"/>
    <property type="evidence" value="ECO:0007669"/>
    <property type="project" value="InterPro"/>
</dbReference>
<dbReference type="EMBL" id="JAUKUA010000009">
    <property type="protein sequence ID" value="KAK0702407.1"/>
    <property type="molecule type" value="Genomic_DNA"/>
</dbReference>
<evidence type="ECO:0000313" key="9">
    <source>
        <dbReference type="Proteomes" id="UP001172102"/>
    </source>
</evidence>
<comment type="similarity">
    <text evidence="1">Belongs to the FMO family.</text>
</comment>
<evidence type="ECO:0000256" key="3">
    <source>
        <dbReference type="ARBA" id="ARBA00022827"/>
    </source>
</evidence>
<sequence>MTTSKEAASVLSTVQTVAVIGAGISGISAAAHLLRAGLSVTVFERSAASGGVWNYDPNPSLDTSYPNEKPSEGDYETSLPGQYAYRTPPPDTGYHRRRSQTTKDDDAVSISNEELAHAPPSACYAGLRNNIPLPLMSTSLASYPSNEPDLGRWTTILEYIRGIARDSGVDAVTVYRTRVEEVKKGPVSWTIRTLTLDGAEGTNRWTERGWVFDAVVVASGHYHTPRIPDMPRLKDWKADFPDRIIHSKQYRTPESFRGRNVLLVGGGVSSGDIARELDGVANKIYQSVRGGKFDLSASLLPESAERVASVEAFGPIAAGGTAGPDDHIPGHVQLLDGSVLSGIDNIVLATGYLTSYPFLGHLHSDTAPLRSAGEELLVTADGAMTHNLHKDIFYMPDPSLAFLGVPFHLSAFPTVDFQSQVIARVFSGQASLPTLAEMRDEYQRKVQQKGLGRDFHCYLHKAGELEYVAGLVGWVNQEARARGSSLEVKGHSDEWVAKYWQLRQDAKSVFDNPSAWGPE</sequence>
<dbReference type="InterPro" id="IPR036188">
    <property type="entry name" value="FAD/NAD-bd_sf"/>
</dbReference>
<dbReference type="InterPro" id="IPR000960">
    <property type="entry name" value="Flavin_mOase"/>
</dbReference>
<gene>
    <name evidence="8" type="ORF">B0H67DRAFT_650441</name>
</gene>
<keyword evidence="3" id="KW-0274">FAD</keyword>
<comment type="caution">
    <text evidence="8">The sequence shown here is derived from an EMBL/GenBank/DDBJ whole genome shotgun (WGS) entry which is preliminary data.</text>
</comment>
<evidence type="ECO:0000256" key="5">
    <source>
        <dbReference type="ARBA" id="ARBA00023002"/>
    </source>
</evidence>
<keyword evidence="9" id="KW-1185">Reference proteome</keyword>
<evidence type="ECO:0000259" key="7">
    <source>
        <dbReference type="Pfam" id="PF01266"/>
    </source>
</evidence>
<dbReference type="PRINTS" id="PR00370">
    <property type="entry name" value="FMOXYGENASE"/>
</dbReference>
<proteinExistence type="inferred from homology"/>
<feature type="region of interest" description="Disordered" evidence="6">
    <location>
        <begin position="53"/>
        <end position="105"/>
    </location>
</feature>
<evidence type="ECO:0000256" key="4">
    <source>
        <dbReference type="ARBA" id="ARBA00022857"/>
    </source>
</evidence>
<dbReference type="Gene3D" id="3.50.50.60">
    <property type="entry name" value="FAD/NAD(P)-binding domain"/>
    <property type="match status" value="2"/>
</dbReference>
<dbReference type="InterPro" id="IPR006076">
    <property type="entry name" value="FAD-dep_OxRdtase"/>
</dbReference>
<dbReference type="Pfam" id="PF01266">
    <property type="entry name" value="DAO"/>
    <property type="match status" value="1"/>
</dbReference>
<protein>
    <recommendedName>
        <fullName evidence="7">FAD dependent oxidoreductase domain-containing protein</fullName>
    </recommendedName>
</protein>
<keyword evidence="4" id="KW-0521">NADP</keyword>
<dbReference type="InterPro" id="IPR020946">
    <property type="entry name" value="Flavin_mOase-like"/>
</dbReference>
<evidence type="ECO:0000256" key="1">
    <source>
        <dbReference type="ARBA" id="ARBA00009183"/>
    </source>
</evidence>
<name>A0AA39ZRM0_9PEZI</name>
<dbReference type="PIRSF" id="PIRSF000332">
    <property type="entry name" value="FMO"/>
    <property type="match status" value="1"/>
</dbReference>
<dbReference type="PANTHER" id="PTHR23023">
    <property type="entry name" value="DIMETHYLANILINE MONOOXYGENASE"/>
    <property type="match status" value="1"/>
</dbReference>
<reference evidence="8" key="1">
    <citation type="submission" date="2023-06" db="EMBL/GenBank/DDBJ databases">
        <title>Genome-scale phylogeny and comparative genomics of the fungal order Sordariales.</title>
        <authorList>
            <consortium name="Lawrence Berkeley National Laboratory"/>
            <person name="Hensen N."/>
            <person name="Bonometti L."/>
            <person name="Westerberg I."/>
            <person name="Brannstrom I.O."/>
            <person name="Guillou S."/>
            <person name="Cros-Aarteil S."/>
            <person name="Calhoun S."/>
            <person name="Haridas S."/>
            <person name="Kuo A."/>
            <person name="Mondo S."/>
            <person name="Pangilinan J."/>
            <person name="Riley R."/>
            <person name="Labutti K."/>
            <person name="Andreopoulos B."/>
            <person name="Lipzen A."/>
            <person name="Chen C."/>
            <person name="Yanf M."/>
            <person name="Daum C."/>
            <person name="Ng V."/>
            <person name="Clum A."/>
            <person name="Steindorff A."/>
            <person name="Ohm R."/>
            <person name="Martin F."/>
            <person name="Silar P."/>
            <person name="Natvig D."/>
            <person name="Lalanne C."/>
            <person name="Gautier V."/>
            <person name="Ament-Velasquez S.L."/>
            <person name="Kruys A."/>
            <person name="Hutchinson M.I."/>
            <person name="Powell A.J."/>
            <person name="Barry K."/>
            <person name="Miller A.N."/>
            <person name="Grigoriev I.V."/>
            <person name="Debuchy R."/>
            <person name="Gladieux P."/>
            <person name="Thoren M.H."/>
            <person name="Johannesson H."/>
        </authorList>
    </citation>
    <scope>NUCLEOTIDE SEQUENCE</scope>
    <source>
        <strain evidence="8">SMH4607-1</strain>
    </source>
</reference>